<dbReference type="EMBL" id="BSDY01000006">
    <property type="protein sequence ID" value="GLI56077.1"/>
    <property type="molecule type" value="Genomic_DNA"/>
</dbReference>
<keyword evidence="1" id="KW-0732">Signal</keyword>
<evidence type="ECO:0000256" key="1">
    <source>
        <dbReference type="SAM" id="SignalP"/>
    </source>
</evidence>
<proteinExistence type="predicted"/>
<dbReference type="RefSeq" id="WP_281834973.1">
    <property type="nucleotide sequence ID" value="NZ_BSDY01000006.1"/>
</dbReference>
<name>A0A9W6GKV7_9FUSO</name>
<feature type="signal peptide" evidence="1">
    <location>
        <begin position="1"/>
        <end position="18"/>
    </location>
</feature>
<feature type="chain" id="PRO_5040755307" description="Porin" evidence="1">
    <location>
        <begin position="19"/>
        <end position="317"/>
    </location>
</feature>
<dbReference type="AlphaFoldDB" id="A0A9W6GKV7"/>
<evidence type="ECO:0000313" key="2">
    <source>
        <dbReference type="EMBL" id="GLI56077.1"/>
    </source>
</evidence>
<organism evidence="2 3">
    <name type="scientific">Propionigenium maris DSM 9537</name>
    <dbReference type="NCBI Taxonomy" id="1123000"/>
    <lineage>
        <taxon>Bacteria</taxon>
        <taxon>Fusobacteriati</taxon>
        <taxon>Fusobacteriota</taxon>
        <taxon>Fusobacteriia</taxon>
        <taxon>Fusobacteriales</taxon>
        <taxon>Fusobacteriaceae</taxon>
        <taxon>Propionigenium</taxon>
    </lineage>
</organism>
<dbReference type="Proteomes" id="UP001144471">
    <property type="component" value="Unassembled WGS sequence"/>
</dbReference>
<reference evidence="2" key="1">
    <citation type="submission" date="2022-12" db="EMBL/GenBank/DDBJ databases">
        <title>Reference genome sequencing for broad-spectrum identification of bacterial and archaeal isolates by mass spectrometry.</title>
        <authorList>
            <person name="Sekiguchi Y."/>
            <person name="Tourlousse D.M."/>
        </authorList>
    </citation>
    <scope>NUCLEOTIDE SEQUENCE</scope>
    <source>
        <strain evidence="2">10succ1</strain>
    </source>
</reference>
<gene>
    <name evidence="2" type="ORF">PM10SUCC1_15910</name>
</gene>
<accession>A0A9W6GKV7</accession>
<protein>
    <recommendedName>
        <fullName evidence="4">Porin</fullName>
    </recommendedName>
</protein>
<sequence length="317" mass="35792">MKKLLLLTCIGIAAGSMAYGEGLTSNFEEDSNREEIGVMERAAEDLGQTYAREDGSKWSGKFELWHETDKVRSSDSGKDVTDIGTAITLTDNDTGIFFRYELLTTSLTKDANERDRHNFRVGQNDMFDLFGFSVTPYYQYRYEDASEGTYTERHQHRIGYSGANDSGVSFWGYSSYDSFNGRSSELREDESGYYGEHEILYSMDMGRGQLIPSIFNEYQSLDDSSFNNTQARLAYAHPMAEGFTLVPFTEIDLHRRGTVRDNSFDRGGSKDTHKRYVAGVRGNVAVSEAYSFWGEASWDAGSGDDVLYLETGVAYRF</sequence>
<comment type="caution">
    <text evidence="2">The sequence shown here is derived from an EMBL/GenBank/DDBJ whole genome shotgun (WGS) entry which is preliminary data.</text>
</comment>
<evidence type="ECO:0008006" key="4">
    <source>
        <dbReference type="Google" id="ProtNLM"/>
    </source>
</evidence>
<evidence type="ECO:0000313" key="3">
    <source>
        <dbReference type="Proteomes" id="UP001144471"/>
    </source>
</evidence>
<keyword evidence="3" id="KW-1185">Reference proteome</keyword>